<dbReference type="eggNOG" id="COG3706">
    <property type="taxonomic scope" value="Bacteria"/>
</dbReference>
<gene>
    <name evidence="4" type="ordered locus">Msip34_0482</name>
</gene>
<dbReference type="RefSeq" id="WP_013441309.1">
    <property type="nucleotide sequence ID" value="NC_012969.1"/>
</dbReference>
<sequence>MYSPTIQGVLAKLIALTSERDVNALEISLAHALFELVAPGAVAIYKLEDVHSKKFALTVMEGGDVPSAQIPADLQHMLEQCVATGQRQQYVRQDGETVTLYPVSCAKNKPLAVIGVTAPEVAGFDQITGMLLQVYQNFIALINDNEQDTLTGLLNRKTFEHKVNKVVTRVQNRHQREDDALGLHYYMAIFDIDHFKLVNDRYGHLLGDEVLLLFAQQMTYSLRDHDLLFRFGGEEFVAIFECHDQQEMQMVLDRFRERVAEFEFPQVGRITVSAGYTEIMAYDVSSHIIDRADVALYYAKHHGRNRVCNYERLVAEGALENKRNEGGVELF</sequence>
<dbReference type="EMBL" id="CP001674">
    <property type="protein sequence ID" value="ACT49730.1"/>
    <property type="molecule type" value="Genomic_DNA"/>
</dbReference>
<dbReference type="GO" id="GO:0043709">
    <property type="term" value="P:cell adhesion involved in single-species biofilm formation"/>
    <property type="evidence" value="ECO:0007669"/>
    <property type="project" value="TreeGrafter"/>
</dbReference>
<dbReference type="GO" id="GO:0005886">
    <property type="term" value="C:plasma membrane"/>
    <property type="evidence" value="ECO:0007669"/>
    <property type="project" value="TreeGrafter"/>
</dbReference>
<dbReference type="InterPro" id="IPR000160">
    <property type="entry name" value="GGDEF_dom"/>
</dbReference>
<dbReference type="Gene3D" id="3.30.70.270">
    <property type="match status" value="1"/>
</dbReference>
<dbReference type="InterPro" id="IPR050469">
    <property type="entry name" value="Diguanylate_Cyclase"/>
</dbReference>
<dbReference type="PROSITE" id="PS50887">
    <property type="entry name" value="GGDEF"/>
    <property type="match status" value="1"/>
</dbReference>
<reference evidence="5" key="1">
    <citation type="submission" date="2009-07" db="EMBL/GenBank/DDBJ databases">
        <title>Complete sequence of chromosome of Methylovorus sp. SIP3-4.</title>
        <authorList>
            <person name="Lucas S."/>
            <person name="Copeland A."/>
            <person name="Lapidus A."/>
            <person name="Glavina del Rio T."/>
            <person name="Tice H."/>
            <person name="Bruce D."/>
            <person name="Goodwin L."/>
            <person name="Pitluck S."/>
            <person name="Clum A."/>
            <person name="Larimer F."/>
            <person name="Land M."/>
            <person name="Hauser L."/>
            <person name="Kyrpides N."/>
            <person name="Mikhailova N."/>
            <person name="Kayluzhnaya M."/>
            <person name="Chistoserdova L."/>
        </authorList>
    </citation>
    <scope>NUCLEOTIDE SEQUENCE [LARGE SCALE GENOMIC DNA]</scope>
    <source>
        <strain evidence="5">SIP3-4</strain>
    </source>
</reference>
<feature type="domain" description="GGDEF" evidence="3">
    <location>
        <begin position="183"/>
        <end position="312"/>
    </location>
</feature>
<accession>C6X9B0</accession>
<protein>
    <recommendedName>
        <fullName evidence="1">diguanylate cyclase</fullName>
        <ecNumber evidence="1">2.7.7.65</ecNumber>
    </recommendedName>
</protein>
<dbReference type="SUPFAM" id="SSF55073">
    <property type="entry name" value="Nucleotide cyclase"/>
    <property type="match status" value="1"/>
</dbReference>
<dbReference type="InterPro" id="IPR043128">
    <property type="entry name" value="Rev_trsase/Diguanyl_cyclase"/>
</dbReference>
<dbReference type="HOGENOM" id="CLU_000445_11_3_4"/>
<dbReference type="GO" id="GO:0052621">
    <property type="term" value="F:diguanylate cyclase activity"/>
    <property type="evidence" value="ECO:0007669"/>
    <property type="project" value="UniProtKB-EC"/>
</dbReference>
<dbReference type="CDD" id="cd01949">
    <property type="entry name" value="GGDEF"/>
    <property type="match status" value="1"/>
</dbReference>
<dbReference type="Proteomes" id="UP000002743">
    <property type="component" value="Chromosome"/>
</dbReference>
<dbReference type="PANTHER" id="PTHR45138">
    <property type="entry name" value="REGULATORY COMPONENTS OF SENSORY TRANSDUCTION SYSTEM"/>
    <property type="match status" value="1"/>
</dbReference>
<dbReference type="FunFam" id="3.30.70.270:FF:000001">
    <property type="entry name" value="Diguanylate cyclase domain protein"/>
    <property type="match status" value="1"/>
</dbReference>
<comment type="catalytic activity">
    <reaction evidence="2">
        <text>2 GTP = 3',3'-c-di-GMP + 2 diphosphate</text>
        <dbReference type="Rhea" id="RHEA:24898"/>
        <dbReference type="ChEBI" id="CHEBI:33019"/>
        <dbReference type="ChEBI" id="CHEBI:37565"/>
        <dbReference type="ChEBI" id="CHEBI:58805"/>
        <dbReference type="EC" id="2.7.7.65"/>
    </reaction>
</comment>
<evidence type="ECO:0000259" key="3">
    <source>
        <dbReference type="PROSITE" id="PS50887"/>
    </source>
</evidence>
<dbReference type="NCBIfam" id="TIGR00254">
    <property type="entry name" value="GGDEF"/>
    <property type="match status" value="1"/>
</dbReference>
<dbReference type="GO" id="GO:1902201">
    <property type="term" value="P:negative regulation of bacterial-type flagellum-dependent cell motility"/>
    <property type="evidence" value="ECO:0007669"/>
    <property type="project" value="TreeGrafter"/>
</dbReference>
<dbReference type="STRING" id="582744.Msip34_0482"/>
<evidence type="ECO:0000256" key="2">
    <source>
        <dbReference type="ARBA" id="ARBA00034247"/>
    </source>
</evidence>
<dbReference type="KEGG" id="mei:Msip34_0482"/>
<reference evidence="4 5" key="2">
    <citation type="journal article" date="2011" name="J. Bacteriol.">
        <title>Genomes of three methylotrophs from a single niche uncover genetic and metabolic divergence of Methylophilaceae.</title>
        <authorList>
            <person name="Lapidus A."/>
            <person name="Clum A."/>
            <person name="Labutti K."/>
            <person name="Kaluzhnaya M.G."/>
            <person name="Lim S."/>
            <person name="Beck D.A."/>
            <person name="Glavina Del Rio T."/>
            <person name="Nolan M."/>
            <person name="Mavromatis K."/>
            <person name="Huntemann M."/>
            <person name="Lucas S."/>
            <person name="Lidstrom M.E."/>
            <person name="Ivanova N."/>
            <person name="Chistoserdova L."/>
        </authorList>
    </citation>
    <scope>NUCLEOTIDE SEQUENCE [LARGE SCALE GENOMIC DNA]</scope>
    <source>
        <strain evidence="4 5">SIP3-4</strain>
    </source>
</reference>
<evidence type="ECO:0000256" key="1">
    <source>
        <dbReference type="ARBA" id="ARBA00012528"/>
    </source>
</evidence>
<dbReference type="PANTHER" id="PTHR45138:SF9">
    <property type="entry name" value="DIGUANYLATE CYCLASE DGCM-RELATED"/>
    <property type="match status" value="1"/>
</dbReference>
<organism evidence="4 5">
    <name type="scientific">Methylovorus glucosotrophus (strain SIP3-4)</name>
    <dbReference type="NCBI Taxonomy" id="582744"/>
    <lineage>
        <taxon>Bacteria</taxon>
        <taxon>Pseudomonadati</taxon>
        <taxon>Pseudomonadota</taxon>
        <taxon>Betaproteobacteria</taxon>
        <taxon>Nitrosomonadales</taxon>
        <taxon>Methylophilaceae</taxon>
        <taxon>Methylovorus</taxon>
    </lineage>
</organism>
<dbReference type="EC" id="2.7.7.65" evidence="1"/>
<evidence type="ECO:0000313" key="5">
    <source>
        <dbReference type="Proteomes" id="UP000002743"/>
    </source>
</evidence>
<dbReference type="InterPro" id="IPR029787">
    <property type="entry name" value="Nucleotide_cyclase"/>
</dbReference>
<evidence type="ECO:0000313" key="4">
    <source>
        <dbReference type="EMBL" id="ACT49730.1"/>
    </source>
</evidence>
<dbReference type="SMART" id="SM00267">
    <property type="entry name" value="GGDEF"/>
    <property type="match status" value="1"/>
</dbReference>
<proteinExistence type="predicted"/>
<dbReference type="OrthoDB" id="9813903at2"/>
<name>C6X9B0_METGS</name>
<dbReference type="Pfam" id="PF00990">
    <property type="entry name" value="GGDEF"/>
    <property type="match status" value="1"/>
</dbReference>
<keyword evidence="5" id="KW-1185">Reference proteome</keyword>
<dbReference type="AlphaFoldDB" id="C6X9B0"/>